<dbReference type="EMBL" id="BEWI01000032">
    <property type="protein sequence ID" value="GAY21990.1"/>
    <property type="molecule type" value="Genomic_DNA"/>
</dbReference>
<dbReference type="RefSeq" id="WP_025550024.1">
    <property type="nucleotide sequence ID" value="NZ_BATN01000066.1"/>
</dbReference>
<evidence type="ECO:0000313" key="2">
    <source>
        <dbReference type="EMBL" id="GAY21990.1"/>
    </source>
</evidence>
<organism evidence="2 3">
    <name type="scientific">Sphingobium fuliginis (strain ATCC 27551)</name>
    <dbReference type="NCBI Taxonomy" id="336203"/>
    <lineage>
        <taxon>Bacteria</taxon>
        <taxon>Pseudomonadati</taxon>
        <taxon>Pseudomonadota</taxon>
        <taxon>Alphaproteobacteria</taxon>
        <taxon>Sphingomonadales</taxon>
        <taxon>Sphingomonadaceae</taxon>
        <taxon>Sphingobium</taxon>
    </lineage>
</organism>
<feature type="chain" id="PRO_5012719529" description="Alginate export domain-containing protein" evidence="1">
    <location>
        <begin position="20"/>
        <end position="163"/>
    </location>
</feature>
<keyword evidence="1" id="KW-0732">Signal</keyword>
<proteinExistence type="predicted"/>
<dbReference type="AlphaFoldDB" id="A0A292ZGL7"/>
<reference evidence="2 3" key="1">
    <citation type="journal article" date="2013" name="Biodegradation">
        <title>Occurrence of 4-tert-butylphenol (4-t-BP) biodegradation in an aquatic sample caused by the presence of Spirodela polyrrhiza and isolation of a 4-t-BP-utilizing bacterium.</title>
        <authorList>
            <person name="Ogata Y."/>
            <person name="Toyama T."/>
            <person name="Yu N."/>
            <person name="Wang X."/>
            <person name="Sei K."/>
            <person name="Ike M."/>
        </authorList>
    </citation>
    <scope>NUCLEOTIDE SEQUENCE [LARGE SCALE GENOMIC DNA]</scope>
    <source>
        <strain evidence="2 3">OMI</strain>
    </source>
</reference>
<evidence type="ECO:0008006" key="4">
    <source>
        <dbReference type="Google" id="ProtNLM"/>
    </source>
</evidence>
<accession>A0A292ZGL7</accession>
<dbReference type="Proteomes" id="UP000221538">
    <property type="component" value="Unassembled WGS sequence"/>
</dbReference>
<sequence>MHTSMKVLLAGAALLGAAAASQPPSRPGMDRHRIAVQRFGNDAPWYEQRIPFFESADPRIDAVYHYRWSLFRAHQRDLGEEGFISTEFLDDVDWQRHPYASLNDATGFHLAEGRWLNDRRYADDYLNFMYASGGNDRHFTDYMADSVWGRYLGSGPITGGVEV</sequence>
<protein>
    <recommendedName>
        <fullName evidence="4">Alginate export domain-containing protein</fullName>
    </recommendedName>
</protein>
<comment type="caution">
    <text evidence="2">The sequence shown here is derived from an EMBL/GenBank/DDBJ whole genome shotgun (WGS) entry which is preliminary data.</text>
</comment>
<reference evidence="2 3" key="2">
    <citation type="journal article" date="2013" name="Environ. Sci. Technol.">
        <title>The 4-tert-butylphenol-utilizing bacterium Sphingobium fuliginis OMI can degrade bisphenols via phenolic ring hydroxylation and meta-cleavage pathway.</title>
        <authorList>
            <person name="Ogata Y."/>
            <person name="Goda S."/>
            <person name="Toyama T."/>
            <person name="Sei K."/>
            <person name="Ike M."/>
        </authorList>
    </citation>
    <scope>NUCLEOTIDE SEQUENCE [LARGE SCALE GENOMIC DNA]</scope>
    <source>
        <strain evidence="2 3">OMI</strain>
    </source>
</reference>
<feature type="signal peptide" evidence="1">
    <location>
        <begin position="1"/>
        <end position="19"/>
    </location>
</feature>
<evidence type="ECO:0000256" key="1">
    <source>
        <dbReference type="SAM" id="SignalP"/>
    </source>
</evidence>
<name>A0A292ZGL7_SPHSA</name>
<gene>
    <name evidence="2" type="ORF">SFOMI_2543</name>
</gene>
<evidence type="ECO:0000313" key="3">
    <source>
        <dbReference type="Proteomes" id="UP000221538"/>
    </source>
</evidence>